<evidence type="ECO:0000259" key="8">
    <source>
        <dbReference type="PROSITE" id="PS50045"/>
    </source>
</evidence>
<dbReference type="InterPro" id="IPR011006">
    <property type="entry name" value="CheY-like_superfamily"/>
</dbReference>
<evidence type="ECO:0000256" key="4">
    <source>
        <dbReference type="ARBA" id="ARBA00023125"/>
    </source>
</evidence>
<dbReference type="PANTHER" id="PTHR32071:SF122">
    <property type="entry name" value="SIGMA FACTOR"/>
    <property type="match status" value="1"/>
</dbReference>
<dbReference type="Pfam" id="PF02954">
    <property type="entry name" value="HTH_8"/>
    <property type="match status" value="1"/>
</dbReference>
<dbReference type="AlphaFoldDB" id="A0A5C6C080"/>
<dbReference type="InterPro" id="IPR025944">
    <property type="entry name" value="Sigma_54_int_dom_CS"/>
</dbReference>
<keyword evidence="3" id="KW-0805">Transcription regulation</keyword>
<keyword evidence="5" id="KW-0010">Activator</keyword>
<dbReference type="PANTHER" id="PTHR32071">
    <property type="entry name" value="TRANSCRIPTIONAL REGULATORY PROTEIN"/>
    <property type="match status" value="1"/>
</dbReference>
<dbReference type="GO" id="GO:0005524">
    <property type="term" value="F:ATP binding"/>
    <property type="evidence" value="ECO:0007669"/>
    <property type="project" value="UniProtKB-KW"/>
</dbReference>
<proteinExistence type="predicted"/>
<dbReference type="Gene3D" id="3.40.50.2300">
    <property type="match status" value="1"/>
</dbReference>
<keyword evidence="2" id="KW-0067">ATP-binding</keyword>
<dbReference type="SMART" id="SM00382">
    <property type="entry name" value="AAA"/>
    <property type="match status" value="1"/>
</dbReference>
<evidence type="ECO:0000313" key="11">
    <source>
        <dbReference type="Proteomes" id="UP000319908"/>
    </source>
</evidence>
<dbReference type="Gene3D" id="1.10.8.60">
    <property type="match status" value="1"/>
</dbReference>
<dbReference type="Gene3D" id="3.40.50.300">
    <property type="entry name" value="P-loop containing nucleotide triphosphate hydrolases"/>
    <property type="match status" value="1"/>
</dbReference>
<dbReference type="SUPFAM" id="SSF52172">
    <property type="entry name" value="CheY-like"/>
    <property type="match status" value="1"/>
</dbReference>
<dbReference type="PROSITE" id="PS50045">
    <property type="entry name" value="SIGMA54_INTERACT_4"/>
    <property type="match status" value="1"/>
</dbReference>
<dbReference type="Pfam" id="PF00158">
    <property type="entry name" value="Sigma54_activat"/>
    <property type="match status" value="1"/>
</dbReference>
<dbReference type="FunFam" id="3.40.50.300:FF:000006">
    <property type="entry name" value="DNA-binding transcriptional regulator NtrC"/>
    <property type="match status" value="1"/>
</dbReference>
<feature type="domain" description="Response regulatory" evidence="9">
    <location>
        <begin position="6"/>
        <end position="120"/>
    </location>
</feature>
<dbReference type="InterPro" id="IPR002197">
    <property type="entry name" value="HTH_Fis"/>
</dbReference>
<protein>
    <submittedName>
        <fullName evidence="10">Transcriptional regulatory protein ZraR</fullName>
    </submittedName>
</protein>
<dbReference type="Pfam" id="PF25601">
    <property type="entry name" value="AAA_lid_14"/>
    <property type="match status" value="1"/>
</dbReference>
<dbReference type="Proteomes" id="UP000319908">
    <property type="component" value="Unassembled WGS sequence"/>
</dbReference>
<dbReference type="GO" id="GO:0043565">
    <property type="term" value="F:sequence-specific DNA binding"/>
    <property type="evidence" value="ECO:0007669"/>
    <property type="project" value="InterPro"/>
</dbReference>
<dbReference type="InterPro" id="IPR027417">
    <property type="entry name" value="P-loop_NTPase"/>
</dbReference>
<dbReference type="InterPro" id="IPR001789">
    <property type="entry name" value="Sig_transdc_resp-reg_receiver"/>
</dbReference>
<keyword evidence="7" id="KW-0597">Phosphoprotein</keyword>
<organism evidence="10 11">
    <name type="scientific">Allorhodopirellula heiligendammensis</name>
    <dbReference type="NCBI Taxonomy" id="2714739"/>
    <lineage>
        <taxon>Bacteria</taxon>
        <taxon>Pseudomonadati</taxon>
        <taxon>Planctomycetota</taxon>
        <taxon>Planctomycetia</taxon>
        <taxon>Pirellulales</taxon>
        <taxon>Pirellulaceae</taxon>
        <taxon>Allorhodopirellula</taxon>
    </lineage>
</organism>
<dbReference type="GO" id="GO:0006355">
    <property type="term" value="P:regulation of DNA-templated transcription"/>
    <property type="evidence" value="ECO:0007669"/>
    <property type="project" value="InterPro"/>
</dbReference>
<dbReference type="CDD" id="cd00009">
    <property type="entry name" value="AAA"/>
    <property type="match status" value="1"/>
</dbReference>
<dbReference type="PRINTS" id="PR01590">
    <property type="entry name" value="HTHFIS"/>
</dbReference>
<feature type="modified residue" description="4-aspartylphosphate" evidence="7">
    <location>
        <position position="55"/>
    </location>
</feature>
<dbReference type="PROSITE" id="PS00688">
    <property type="entry name" value="SIGMA54_INTERACT_3"/>
    <property type="match status" value="1"/>
</dbReference>
<evidence type="ECO:0000313" key="10">
    <source>
        <dbReference type="EMBL" id="TWU16916.1"/>
    </source>
</evidence>
<dbReference type="Pfam" id="PF00072">
    <property type="entry name" value="Response_reg"/>
    <property type="match status" value="1"/>
</dbReference>
<dbReference type="Gene3D" id="1.10.10.60">
    <property type="entry name" value="Homeodomain-like"/>
    <property type="match status" value="1"/>
</dbReference>
<dbReference type="InterPro" id="IPR003593">
    <property type="entry name" value="AAA+_ATPase"/>
</dbReference>
<dbReference type="GO" id="GO:0000160">
    <property type="term" value="P:phosphorelay signal transduction system"/>
    <property type="evidence" value="ECO:0007669"/>
    <property type="project" value="InterPro"/>
</dbReference>
<name>A0A5C6C080_9BACT</name>
<dbReference type="EMBL" id="SJPU01000002">
    <property type="protein sequence ID" value="TWU16916.1"/>
    <property type="molecule type" value="Genomic_DNA"/>
</dbReference>
<keyword evidence="6" id="KW-0804">Transcription</keyword>
<accession>A0A5C6C080</accession>
<dbReference type="FunFam" id="1.10.8.60:FF:000014">
    <property type="entry name" value="DNA-binding transcriptional regulator NtrC"/>
    <property type="match status" value="1"/>
</dbReference>
<dbReference type="InterPro" id="IPR058031">
    <property type="entry name" value="AAA_lid_NorR"/>
</dbReference>
<dbReference type="RefSeq" id="WP_146408455.1">
    <property type="nucleotide sequence ID" value="NZ_SJPU01000002.1"/>
</dbReference>
<dbReference type="SMART" id="SM00448">
    <property type="entry name" value="REC"/>
    <property type="match status" value="1"/>
</dbReference>
<dbReference type="PROSITE" id="PS50110">
    <property type="entry name" value="RESPONSE_REGULATORY"/>
    <property type="match status" value="1"/>
</dbReference>
<evidence type="ECO:0000256" key="6">
    <source>
        <dbReference type="ARBA" id="ARBA00023163"/>
    </source>
</evidence>
<evidence type="ECO:0000256" key="2">
    <source>
        <dbReference type="ARBA" id="ARBA00022840"/>
    </source>
</evidence>
<dbReference type="SUPFAM" id="SSF52540">
    <property type="entry name" value="P-loop containing nucleoside triphosphate hydrolases"/>
    <property type="match status" value="1"/>
</dbReference>
<keyword evidence="11" id="KW-1185">Reference proteome</keyword>
<evidence type="ECO:0000259" key="9">
    <source>
        <dbReference type="PROSITE" id="PS50110"/>
    </source>
</evidence>
<evidence type="ECO:0000256" key="3">
    <source>
        <dbReference type="ARBA" id="ARBA00023015"/>
    </source>
</evidence>
<evidence type="ECO:0000256" key="7">
    <source>
        <dbReference type="PROSITE-ProRule" id="PRU00169"/>
    </source>
</evidence>
<dbReference type="InterPro" id="IPR002078">
    <property type="entry name" value="Sigma_54_int"/>
</dbReference>
<dbReference type="InterPro" id="IPR009057">
    <property type="entry name" value="Homeodomain-like_sf"/>
</dbReference>
<keyword evidence="1" id="KW-0547">Nucleotide-binding</keyword>
<keyword evidence="4" id="KW-0238">DNA-binding</keyword>
<evidence type="ECO:0000256" key="1">
    <source>
        <dbReference type="ARBA" id="ARBA00022741"/>
    </source>
</evidence>
<comment type="caution">
    <text evidence="10">The sequence shown here is derived from an EMBL/GenBank/DDBJ whole genome shotgun (WGS) entry which is preliminary data.</text>
</comment>
<dbReference type="OrthoDB" id="9807827at2"/>
<evidence type="ECO:0000256" key="5">
    <source>
        <dbReference type="ARBA" id="ARBA00023159"/>
    </source>
</evidence>
<gene>
    <name evidence="10" type="primary">zraR_8</name>
    <name evidence="10" type="ORF">Poly21_41240</name>
</gene>
<reference evidence="10 11" key="1">
    <citation type="journal article" date="2020" name="Antonie Van Leeuwenhoek">
        <title>Rhodopirellula heiligendammensis sp. nov., Rhodopirellula pilleata sp. nov., and Rhodopirellula solitaria sp. nov. isolated from natural or artificial marine surfaces in Northern Germany and California, USA, and emended description of the genus Rhodopirellula.</title>
        <authorList>
            <person name="Kallscheuer N."/>
            <person name="Wiegand S."/>
            <person name="Jogler M."/>
            <person name="Boedeker C."/>
            <person name="Peeters S.H."/>
            <person name="Rast P."/>
            <person name="Heuer A."/>
            <person name="Jetten M.S.M."/>
            <person name="Rohde M."/>
            <person name="Jogler C."/>
        </authorList>
    </citation>
    <scope>NUCLEOTIDE SEQUENCE [LARGE SCALE GENOMIC DNA]</scope>
    <source>
        <strain evidence="10 11">Poly21</strain>
    </source>
</reference>
<sequence length="494" mass="55004">MTIRTRILLVDDDIHLVHSLGDWLTDRGYCVEVATDLGGARQQLAEQEFDVLITDLRIADEDGFDLIRSTAKHHPSVAVLVMTGYAGPHTAVEAVRAGAFDLLTKPISDEELLLAIDRAISHQHVEQANETLRKQLDRRRGLESILSHDYRMMKVFDVIDSVADTQASILITGENGTGKSMIARAIHHRSSRRGGPFVEVACGALPDTLLESELFGHVAGAYTGAATDRMGKFEMADRGTLFLDEIGTATPAMQVKLLRVLQEFQFEPLGGMETRQSDTRVILATNQDLESSVASGSFRQDLYYRINVINIALPPLRERPGDIPLLIEHFIREAGQTASRDVEGFDREALAVLQTYRWPGNIRQLENVVERAVLLSSDRVLGVHDLPPELLGADNRPGREMDGQRTASAIQPPAYNLSANHAVASRWNNASLPTSGRSLREALEFPEREIILQSLRRHAWNRAATADELEINRTTLYKKMKRLGLDDPRLQYAL</sequence>
<feature type="domain" description="Sigma-54 factor interaction" evidence="8">
    <location>
        <begin position="145"/>
        <end position="374"/>
    </location>
</feature>
<dbReference type="SUPFAM" id="SSF46689">
    <property type="entry name" value="Homeodomain-like"/>
    <property type="match status" value="1"/>
</dbReference>